<dbReference type="AlphaFoldDB" id="A0A8S3TG13"/>
<protein>
    <submittedName>
        <fullName evidence="1">Uncharacterized protein</fullName>
    </submittedName>
</protein>
<dbReference type="EMBL" id="CAJPWZ010002070">
    <property type="protein sequence ID" value="CAG2230461.1"/>
    <property type="molecule type" value="Genomic_DNA"/>
</dbReference>
<evidence type="ECO:0000313" key="1">
    <source>
        <dbReference type="EMBL" id="CAG2230461.1"/>
    </source>
</evidence>
<sequence>MLPDGKLAFSNNSLKAIRVFNLNGTKDFEVNTRTYAFDVAYINHDNTLAVTSGESDTNCITIIDIQGKQIKKTIPVDCHHYGIGVTSEGKLICSAAGKGIQLINLHNSSITDHIVRDNQIPTCCYVAIFDDKMHQSNTKTSTITCYDLQGTVKWTFKNEKVLRGPCGISVDNGGNVRSRKFIC</sequence>
<organism evidence="1 2">
    <name type="scientific">Mytilus edulis</name>
    <name type="common">Blue mussel</name>
    <dbReference type="NCBI Taxonomy" id="6550"/>
    <lineage>
        <taxon>Eukaryota</taxon>
        <taxon>Metazoa</taxon>
        <taxon>Spiralia</taxon>
        <taxon>Lophotrochozoa</taxon>
        <taxon>Mollusca</taxon>
        <taxon>Bivalvia</taxon>
        <taxon>Autobranchia</taxon>
        <taxon>Pteriomorphia</taxon>
        <taxon>Mytilida</taxon>
        <taxon>Mytiloidea</taxon>
        <taxon>Mytilidae</taxon>
        <taxon>Mytilinae</taxon>
        <taxon>Mytilus</taxon>
    </lineage>
</organism>
<keyword evidence="2" id="KW-1185">Reference proteome</keyword>
<dbReference type="InterPro" id="IPR011042">
    <property type="entry name" value="6-blade_b-propeller_TolB-like"/>
</dbReference>
<evidence type="ECO:0000313" key="2">
    <source>
        <dbReference type="Proteomes" id="UP000683360"/>
    </source>
</evidence>
<reference evidence="1" key="1">
    <citation type="submission" date="2021-03" db="EMBL/GenBank/DDBJ databases">
        <authorList>
            <person name="Bekaert M."/>
        </authorList>
    </citation>
    <scope>NUCLEOTIDE SEQUENCE</scope>
</reference>
<name>A0A8S3TG13_MYTED</name>
<proteinExistence type="predicted"/>
<comment type="caution">
    <text evidence="1">The sequence shown here is derived from an EMBL/GenBank/DDBJ whole genome shotgun (WGS) entry which is preliminary data.</text>
</comment>
<accession>A0A8S3TG13</accession>
<dbReference type="Gene3D" id="2.120.10.30">
    <property type="entry name" value="TolB, C-terminal domain"/>
    <property type="match status" value="1"/>
</dbReference>
<gene>
    <name evidence="1" type="ORF">MEDL_43331</name>
</gene>
<dbReference type="SUPFAM" id="SSF63825">
    <property type="entry name" value="YWTD domain"/>
    <property type="match status" value="1"/>
</dbReference>
<dbReference type="Proteomes" id="UP000683360">
    <property type="component" value="Unassembled WGS sequence"/>
</dbReference>